<organism evidence="1">
    <name type="scientific">marine metagenome</name>
    <dbReference type="NCBI Taxonomy" id="408172"/>
    <lineage>
        <taxon>unclassified sequences</taxon>
        <taxon>metagenomes</taxon>
        <taxon>ecological metagenomes</taxon>
    </lineage>
</organism>
<dbReference type="Pfam" id="PF04407">
    <property type="entry name" value="DUF531"/>
    <property type="match status" value="1"/>
</dbReference>
<evidence type="ECO:0008006" key="2">
    <source>
        <dbReference type="Google" id="ProtNLM"/>
    </source>
</evidence>
<sequence>MASKNHNPSIARKIARQIKRGESPEGLIPLAQSINDPYYHSLSLASISSSINGKKSQKIFELALKESNKVTQAWRKLELLGEISKSLKTVSDTNQRKRRFEEVLLLSLKEKEEQIKDFFVKYSKNYPDELLGTLLSHTLELKQYPFESSKAIIRIWIKRKPIDQLVSRLSDIKGDLRARLLGYLHFQLDKARIQTNPTALSLALQSQNSEDILRYLVRICSSSSDLVEVASVSSTSPSIMLALTARADRKGFSNEANKFASNAKQLIESLQSSDKKEKLLYKLKVTTDRLQGADSSKLSKTIPELSEVVKSGKHTLGLLNTYGGKWNHPHFKAIHKAANLCSAFDLDLALIGFPKVESEKLMNEVKKEMRLPNEGYLSSLFSNQRVRFFDKDVDESWAGSKVATTANPDANKLELPDGRLCMIVGLGPKGLPKSFLKASNYHFELTGSNIAFETGTAMGSIAGHLHLM</sequence>
<dbReference type="InterPro" id="IPR007501">
    <property type="entry name" value="DUF531"/>
</dbReference>
<protein>
    <recommendedName>
        <fullName evidence="2">DUF531 domain-containing protein</fullName>
    </recommendedName>
</protein>
<name>A0A381YQ67_9ZZZZ</name>
<dbReference type="AlphaFoldDB" id="A0A381YQ67"/>
<evidence type="ECO:0000313" key="1">
    <source>
        <dbReference type="EMBL" id="SVA78683.1"/>
    </source>
</evidence>
<reference evidence="1" key="1">
    <citation type="submission" date="2018-05" db="EMBL/GenBank/DDBJ databases">
        <authorList>
            <person name="Lanie J.A."/>
            <person name="Ng W.-L."/>
            <person name="Kazmierczak K.M."/>
            <person name="Andrzejewski T.M."/>
            <person name="Davidsen T.M."/>
            <person name="Wayne K.J."/>
            <person name="Tettelin H."/>
            <person name="Glass J.I."/>
            <person name="Rusch D."/>
            <person name="Podicherti R."/>
            <person name="Tsui H.-C.T."/>
            <person name="Winkler M.E."/>
        </authorList>
    </citation>
    <scope>NUCLEOTIDE SEQUENCE</scope>
</reference>
<proteinExistence type="predicted"/>
<accession>A0A381YQ67</accession>
<gene>
    <name evidence="1" type="ORF">METZ01_LOCUS131537</name>
</gene>
<dbReference type="EMBL" id="UINC01018683">
    <property type="protein sequence ID" value="SVA78683.1"/>
    <property type="molecule type" value="Genomic_DNA"/>
</dbReference>